<proteinExistence type="predicted"/>
<protein>
    <recommendedName>
        <fullName evidence="1">Retroviral polymerase SH3-like domain-containing protein</fullName>
    </recommendedName>
</protein>
<reference evidence="2 3" key="1">
    <citation type="submission" date="2014-04" db="EMBL/GenBank/DDBJ databases">
        <authorList>
            <consortium name="DOE Joint Genome Institute"/>
            <person name="Kuo A."/>
            <person name="Kohler A."/>
            <person name="Jargeat P."/>
            <person name="Nagy L.G."/>
            <person name="Floudas D."/>
            <person name="Copeland A."/>
            <person name="Barry K.W."/>
            <person name="Cichocki N."/>
            <person name="Veneault-Fourrey C."/>
            <person name="LaButti K."/>
            <person name="Lindquist E.A."/>
            <person name="Lipzen A."/>
            <person name="Lundell T."/>
            <person name="Morin E."/>
            <person name="Murat C."/>
            <person name="Sun H."/>
            <person name="Tunlid A."/>
            <person name="Henrissat B."/>
            <person name="Grigoriev I.V."/>
            <person name="Hibbett D.S."/>
            <person name="Martin F."/>
            <person name="Nordberg H.P."/>
            <person name="Cantor M.N."/>
            <person name="Hua S.X."/>
        </authorList>
    </citation>
    <scope>NUCLEOTIDE SEQUENCE [LARGE SCALE GENOMIC DNA]</scope>
    <source>
        <strain evidence="2 3">Ve08.2h10</strain>
    </source>
</reference>
<dbReference type="Proteomes" id="UP000054538">
    <property type="component" value="Unassembled WGS sequence"/>
</dbReference>
<evidence type="ECO:0000313" key="3">
    <source>
        <dbReference type="Proteomes" id="UP000054538"/>
    </source>
</evidence>
<dbReference type="InParanoid" id="A0A0D0DUB0"/>
<dbReference type="EMBL" id="KN825269">
    <property type="protein sequence ID" value="KIK92536.1"/>
    <property type="molecule type" value="Genomic_DNA"/>
</dbReference>
<reference evidence="3" key="2">
    <citation type="submission" date="2015-01" db="EMBL/GenBank/DDBJ databases">
        <title>Evolutionary Origins and Diversification of the Mycorrhizal Mutualists.</title>
        <authorList>
            <consortium name="DOE Joint Genome Institute"/>
            <consortium name="Mycorrhizal Genomics Consortium"/>
            <person name="Kohler A."/>
            <person name="Kuo A."/>
            <person name="Nagy L.G."/>
            <person name="Floudas D."/>
            <person name="Copeland A."/>
            <person name="Barry K.W."/>
            <person name="Cichocki N."/>
            <person name="Veneault-Fourrey C."/>
            <person name="LaButti K."/>
            <person name="Lindquist E.A."/>
            <person name="Lipzen A."/>
            <person name="Lundell T."/>
            <person name="Morin E."/>
            <person name="Murat C."/>
            <person name="Riley R."/>
            <person name="Ohm R."/>
            <person name="Sun H."/>
            <person name="Tunlid A."/>
            <person name="Henrissat B."/>
            <person name="Grigoriev I.V."/>
            <person name="Hibbett D.S."/>
            <person name="Martin F."/>
        </authorList>
    </citation>
    <scope>NUCLEOTIDE SEQUENCE [LARGE SCALE GENOMIC DNA]</scope>
    <source>
        <strain evidence="3">Ve08.2h10</strain>
    </source>
</reference>
<dbReference type="OrthoDB" id="2610795at2759"/>
<dbReference type="HOGENOM" id="CLU_085149_3_1_1"/>
<accession>A0A0D0DUB0</accession>
<dbReference type="InterPro" id="IPR057670">
    <property type="entry name" value="SH3_retrovirus"/>
</dbReference>
<evidence type="ECO:0000313" key="2">
    <source>
        <dbReference type="EMBL" id="KIK92536.1"/>
    </source>
</evidence>
<feature type="non-terminal residue" evidence="2">
    <location>
        <position position="58"/>
    </location>
</feature>
<name>A0A0D0DUB0_9AGAM</name>
<gene>
    <name evidence="2" type="ORF">PAXRUDRAFT_147082</name>
</gene>
<feature type="domain" description="Retroviral polymerase SH3-like" evidence="1">
    <location>
        <begin position="11"/>
        <end position="57"/>
    </location>
</feature>
<sequence>VDPTMLCPFGCPAYAHVLGTLFLNVPKEQCGRKFCPHGWKCIMIGYTYGQQAYKLLDI</sequence>
<dbReference type="AlphaFoldDB" id="A0A0D0DUB0"/>
<keyword evidence="3" id="KW-1185">Reference proteome</keyword>
<organism evidence="2 3">
    <name type="scientific">Paxillus rubicundulus Ve08.2h10</name>
    <dbReference type="NCBI Taxonomy" id="930991"/>
    <lineage>
        <taxon>Eukaryota</taxon>
        <taxon>Fungi</taxon>
        <taxon>Dikarya</taxon>
        <taxon>Basidiomycota</taxon>
        <taxon>Agaricomycotina</taxon>
        <taxon>Agaricomycetes</taxon>
        <taxon>Agaricomycetidae</taxon>
        <taxon>Boletales</taxon>
        <taxon>Paxilineae</taxon>
        <taxon>Paxillaceae</taxon>
        <taxon>Paxillus</taxon>
    </lineage>
</organism>
<dbReference type="Pfam" id="PF25597">
    <property type="entry name" value="SH3_retrovirus"/>
    <property type="match status" value="1"/>
</dbReference>
<evidence type="ECO:0000259" key="1">
    <source>
        <dbReference type="Pfam" id="PF25597"/>
    </source>
</evidence>